<dbReference type="EMBL" id="VSRR010043567">
    <property type="protein sequence ID" value="MPC76523.1"/>
    <property type="molecule type" value="Genomic_DNA"/>
</dbReference>
<dbReference type="AlphaFoldDB" id="A0A5B7I2P5"/>
<feature type="region of interest" description="Disordered" evidence="1">
    <location>
        <begin position="1"/>
        <end position="42"/>
    </location>
</feature>
<keyword evidence="3" id="KW-1185">Reference proteome</keyword>
<feature type="compositionally biased region" description="Basic and acidic residues" evidence="1">
    <location>
        <begin position="29"/>
        <end position="40"/>
    </location>
</feature>
<gene>
    <name evidence="2" type="ORF">E2C01_070939</name>
</gene>
<evidence type="ECO:0000313" key="3">
    <source>
        <dbReference type="Proteomes" id="UP000324222"/>
    </source>
</evidence>
<protein>
    <submittedName>
        <fullName evidence="2">Uncharacterized protein</fullName>
    </submittedName>
</protein>
<dbReference type="Proteomes" id="UP000324222">
    <property type="component" value="Unassembled WGS sequence"/>
</dbReference>
<proteinExistence type="predicted"/>
<accession>A0A5B7I2P5</accession>
<dbReference type="OrthoDB" id="7701249at2759"/>
<reference evidence="2 3" key="1">
    <citation type="submission" date="2019-05" db="EMBL/GenBank/DDBJ databases">
        <title>Another draft genome of Portunus trituberculatus and its Hox gene families provides insights of decapod evolution.</title>
        <authorList>
            <person name="Jeong J.-H."/>
            <person name="Song I."/>
            <person name="Kim S."/>
            <person name="Choi T."/>
            <person name="Kim D."/>
            <person name="Ryu S."/>
            <person name="Kim W."/>
        </authorList>
    </citation>
    <scope>NUCLEOTIDE SEQUENCE [LARGE SCALE GENOMIC DNA]</scope>
    <source>
        <tissue evidence="2">Muscle</tissue>
    </source>
</reference>
<comment type="caution">
    <text evidence="2">The sequence shown here is derived from an EMBL/GenBank/DDBJ whole genome shotgun (WGS) entry which is preliminary data.</text>
</comment>
<organism evidence="2 3">
    <name type="scientific">Portunus trituberculatus</name>
    <name type="common">Swimming crab</name>
    <name type="synonym">Neptunus trituberculatus</name>
    <dbReference type="NCBI Taxonomy" id="210409"/>
    <lineage>
        <taxon>Eukaryota</taxon>
        <taxon>Metazoa</taxon>
        <taxon>Ecdysozoa</taxon>
        <taxon>Arthropoda</taxon>
        <taxon>Crustacea</taxon>
        <taxon>Multicrustacea</taxon>
        <taxon>Malacostraca</taxon>
        <taxon>Eumalacostraca</taxon>
        <taxon>Eucarida</taxon>
        <taxon>Decapoda</taxon>
        <taxon>Pleocyemata</taxon>
        <taxon>Brachyura</taxon>
        <taxon>Eubrachyura</taxon>
        <taxon>Portunoidea</taxon>
        <taxon>Portunidae</taxon>
        <taxon>Portuninae</taxon>
        <taxon>Portunus</taxon>
    </lineage>
</organism>
<evidence type="ECO:0000313" key="2">
    <source>
        <dbReference type="EMBL" id="MPC76523.1"/>
    </source>
</evidence>
<name>A0A5B7I2P5_PORTR</name>
<evidence type="ECO:0000256" key="1">
    <source>
        <dbReference type="SAM" id="MobiDB-lite"/>
    </source>
</evidence>
<sequence length="254" mass="27405">MFVVQEGLSDVPSPSLRAAPTYGQHKGKGPQERTPPRQERALPAGKVQVGNFHMALPAAWREEMPSTSREEACAPPWNMVMEVLADLCGDLEELKKRNKAPGGGGVASHVVNTPPLVRVGGGASPSFSGFPSVQQVDLDGDSQDNLPMDSVFRQCAKSYGPVDEISDGIDKHVADIVDHVFDCGMREDKYKEIMEADVVNRPSNCPALAPVECNTQVLDALKTDARKADFCMKEVSKDIVKAATIITKSLTVFG</sequence>